<proteinExistence type="predicted"/>
<comment type="caution">
    <text evidence="2">The sequence shown here is derived from an EMBL/GenBank/DDBJ whole genome shotgun (WGS) entry which is preliminary data.</text>
</comment>
<evidence type="ECO:0000313" key="3">
    <source>
        <dbReference type="Proteomes" id="UP001642484"/>
    </source>
</evidence>
<feature type="compositionally biased region" description="Acidic residues" evidence="1">
    <location>
        <begin position="475"/>
        <end position="484"/>
    </location>
</feature>
<keyword evidence="3" id="KW-1185">Reference proteome</keyword>
<gene>
    <name evidence="2" type="ORF">CCMP2556_LOCUS25858</name>
</gene>
<sequence length="523" mass="57731">MYIFKYEAKRRLFAHVDESGLVSFEDLETLKKALHDPASYRAHTGGRPFGKSPDLKEGHLDPSTAQVAASDMTWLGALSPVAQHAFKFISDFIYGTTYDAAIRNGLRYNHKIDDVLKHQDVEPEWKKVISPEDSKENETKPQDLSEEQKLESSDFAMILRMQPPGAEEKILGMEKQEQDILKDAQKDDAQDLVQRSLFTVDGNGSLVSLAKNLRGCSFASLKGDVEKSTLHIYNVDASGENANGRRFLFLDSGREGLWGHFNSAFPGKILAKKFYINYTQQSVKKWRDERCPSGSSLGRGVLNLSCLEACLIAAGKNLPSIIGNRDNKYHGGSCEVNVISGVSKVNPSALTKIATSVKLSMLADSQVKDSARSRATARDDGHDREPMAWAPLGHGLMSELVHRFRPKSVTLFCASDPVEILPILECKIPVVAFCHSDEHATWFRKVASSCVFKSFINPQSKLYKPEVAKLLVSEDGEGGCEEEDRPSNEDGGKGRGAGGGEKASMYEPTVMEAWTGVFYSVIK</sequence>
<dbReference type="Proteomes" id="UP001642484">
    <property type="component" value="Unassembled WGS sequence"/>
</dbReference>
<reference evidence="2 3" key="1">
    <citation type="submission" date="2024-02" db="EMBL/GenBank/DDBJ databases">
        <authorList>
            <person name="Chen Y."/>
            <person name="Shah S."/>
            <person name="Dougan E. K."/>
            <person name="Thang M."/>
            <person name="Chan C."/>
        </authorList>
    </citation>
    <scope>NUCLEOTIDE SEQUENCE [LARGE SCALE GENOMIC DNA]</scope>
</reference>
<evidence type="ECO:0000256" key="1">
    <source>
        <dbReference type="SAM" id="MobiDB-lite"/>
    </source>
</evidence>
<dbReference type="EMBL" id="CAXAMN010017569">
    <property type="protein sequence ID" value="CAK9050770.1"/>
    <property type="molecule type" value="Genomic_DNA"/>
</dbReference>
<organism evidence="2 3">
    <name type="scientific">Durusdinium trenchii</name>
    <dbReference type="NCBI Taxonomy" id="1381693"/>
    <lineage>
        <taxon>Eukaryota</taxon>
        <taxon>Sar</taxon>
        <taxon>Alveolata</taxon>
        <taxon>Dinophyceae</taxon>
        <taxon>Suessiales</taxon>
        <taxon>Symbiodiniaceae</taxon>
        <taxon>Durusdinium</taxon>
    </lineage>
</organism>
<feature type="region of interest" description="Disordered" evidence="1">
    <location>
        <begin position="126"/>
        <end position="148"/>
    </location>
</feature>
<accession>A0ABP0MH02</accession>
<feature type="region of interest" description="Disordered" evidence="1">
    <location>
        <begin position="41"/>
        <end position="60"/>
    </location>
</feature>
<name>A0ABP0MH02_9DINO</name>
<evidence type="ECO:0000313" key="2">
    <source>
        <dbReference type="EMBL" id="CAK9050770.1"/>
    </source>
</evidence>
<protein>
    <submittedName>
        <fullName evidence="2">Uncharacterized protein</fullName>
    </submittedName>
</protein>
<feature type="region of interest" description="Disordered" evidence="1">
    <location>
        <begin position="475"/>
        <end position="503"/>
    </location>
</feature>